<feature type="compositionally biased region" description="Basic and acidic residues" evidence="8">
    <location>
        <begin position="322"/>
        <end position="345"/>
    </location>
</feature>
<dbReference type="GO" id="GO:0000122">
    <property type="term" value="P:negative regulation of transcription by RNA polymerase II"/>
    <property type="evidence" value="ECO:0007669"/>
    <property type="project" value="TreeGrafter"/>
</dbReference>
<dbReference type="SUPFAM" id="SSF52467">
    <property type="entry name" value="DHS-like NAD/FAD-binding domain"/>
    <property type="match status" value="1"/>
</dbReference>
<dbReference type="PANTHER" id="PTHR11085:SF12">
    <property type="entry name" value="NAD-DEPENDENT PROTEIN DEACYLASE SIRTUIN-6"/>
    <property type="match status" value="1"/>
</dbReference>
<sequence length="495" mass="54312">MSVNYAEGLSSYDHKGKCGQPETFDPPDVVETKVDQLFQMVHTSSYVVFHTGAGISTAAGIPDFRGPKGVWTLEQRGEKPQVNITFESARPTLTHMALVALHKAGIVQYVVTQNVDGLHLRSGFPRDRLSELHGNMFMEKCNKCNTQYIRSKCVPTMGEKATGNACSQTKARGFCRGLLHDTVLDWEASLPEQDLERAEEFSRQADLSVCLGTTLQIVPSGNIPLLTKRNNGKLVIVNLQPTKHDKKCHLKISTYVDVIMEKLCQRLGIAIPGFTQPVVNLRSLVTKGVKWKAYPLTSVVDEDLLPVKEEGEVVKKKKKGHERLDKSENAPERETVKAEPEKKENSGSNQGNIIRTGSKEPSGKACETEAADTLVDDSKAEQTASVVQAAKHSKGEIKAGVTDCLEKHEDSQITAGATESKFATHIVTHLHSTASTGVKIKDKNCEASEKQIGVSLEQQQKQSVKKGLSETGTSDIWDCQPDAKKLKRTQSAVEK</sequence>
<dbReference type="EMBL" id="JBAMIC010000001">
    <property type="protein sequence ID" value="KAK7116200.1"/>
    <property type="molecule type" value="Genomic_DNA"/>
</dbReference>
<comment type="caution">
    <text evidence="10">The sequence shown here is derived from an EMBL/GenBank/DDBJ whole genome shotgun (WGS) entry which is preliminary data.</text>
</comment>
<comment type="similarity">
    <text evidence="6">Belongs to the sirtuin family. Class IV subfamily.</text>
</comment>
<evidence type="ECO:0000259" key="9">
    <source>
        <dbReference type="PROSITE" id="PS50305"/>
    </source>
</evidence>
<feature type="region of interest" description="Disordered" evidence="8">
    <location>
        <begin position="313"/>
        <end position="377"/>
    </location>
</feature>
<evidence type="ECO:0000256" key="7">
    <source>
        <dbReference type="PROSITE-ProRule" id="PRU00236"/>
    </source>
</evidence>
<dbReference type="GO" id="GO:0070403">
    <property type="term" value="F:NAD+ binding"/>
    <property type="evidence" value="ECO:0007669"/>
    <property type="project" value="InterPro"/>
</dbReference>
<feature type="binding site" evidence="7">
    <location>
        <position position="141"/>
    </location>
    <ligand>
        <name>Zn(2+)</name>
        <dbReference type="ChEBI" id="CHEBI:29105"/>
    </ligand>
</feature>
<feature type="compositionally biased region" description="Polar residues" evidence="8">
    <location>
        <begin position="346"/>
        <end position="355"/>
    </location>
</feature>
<dbReference type="FunFam" id="3.40.50.1220:FF:000038">
    <property type="entry name" value="NAD-dependent protein deacetylase sirtuin-6 isoform X2"/>
    <property type="match status" value="1"/>
</dbReference>
<dbReference type="CDD" id="cd01410">
    <property type="entry name" value="SIRT7"/>
    <property type="match status" value="1"/>
</dbReference>
<organism evidence="10 11">
    <name type="scientific">Littorina saxatilis</name>
    <dbReference type="NCBI Taxonomy" id="31220"/>
    <lineage>
        <taxon>Eukaryota</taxon>
        <taxon>Metazoa</taxon>
        <taxon>Spiralia</taxon>
        <taxon>Lophotrochozoa</taxon>
        <taxon>Mollusca</taxon>
        <taxon>Gastropoda</taxon>
        <taxon>Caenogastropoda</taxon>
        <taxon>Littorinimorpha</taxon>
        <taxon>Littorinoidea</taxon>
        <taxon>Littorinidae</taxon>
        <taxon>Littorina</taxon>
    </lineage>
</organism>
<dbReference type="Pfam" id="PF02146">
    <property type="entry name" value="SIR2"/>
    <property type="match status" value="1"/>
</dbReference>
<accession>A0AAN9C897</accession>
<dbReference type="Proteomes" id="UP001374579">
    <property type="component" value="Unassembled WGS sequence"/>
</dbReference>
<protein>
    <recommendedName>
        <fullName evidence="1">protein acetyllysine N-acetyltransferase</fullName>
        <ecNumber evidence="1">2.3.1.286</ecNumber>
    </recommendedName>
</protein>
<reference evidence="10 11" key="1">
    <citation type="submission" date="2024-02" db="EMBL/GenBank/DDBJ databases">
        <title>Chromosome-scale genome assembly of the rough periwinkle Littorina saxatilis.</title>
        <authorList>
            <person name="De Jode A."/>
            <person name="Faria R."/>
            <person name="Formenti G."/>
            <person name="Sims Y."/>
            <person name="Smith T.P."/>
            <person name="Tracey A."/>
            <person name="Wood J.M.D."/>
            <person name="Zagrodzka Z.B."/>
            <person name="Johannesson K."/>
            <person name="Butlin R.K."/>
            <person name="Leder E.H."/>
        </authorList>
    </citation>
    <scope>NUCLEOTIDE SEQUENCE [LARGE SCALE GENOMIC DNA]</scope>
    <source>
        <strain evidence="10">Snail1</strain>
        <tissue evidence="10">Muscle</tissue>
    </source>
</reference>
<dbReference type="GO" id="GO:0046969">
    <property type="term" value="F:histone H3K9 deacetylase activity, NAD-dependent"/>
    <property type="evidence" value="ECO:0007669"/>
    <property type="project" value="TreeGrafter"/>
</dbReference>
<evidence type="ECO:0000313" key="11">
    <source>
        <dbReference type="Proteomes" id="UP001374579"/>
    </source>
</evidence>
<dbReference type="GO" id="GO:0005634">
    <property type="term" value="C:nucleus"/>
    <property type="evidence" value="ECO:0007669"/>
    <property type="project" value="TreeGrafter"/>
</dbReference>
<feature type="active site" description="Proton acceptor" evidence="7">
    <location>
        <position position="133"/>
    </location>
</feature>
<dbReference type="FunFam" id="2.20.28.200:FF:000001">
    <property type="entry name" value="NAD-dependent protein deacetylase sirtuin-6"/>
    <property type="match status" value="1"/>
</dbReference>
<evidence type="ECO:0000256" key="1">
    <source>
        <dbReference type="ARBA" id="ARBA00012928"/>
    </source>
</evidence>
<dbReference type="PANTHER" id="PTHR11085">
    <property type="entry name" value="NAD-DEPENDENT PROTEIN DEACYLASE SIRTUIN-5, MITOCHONDRIAL-RELATED"/>
    <property type="match status" value="1"/>
</dbReference>
<evidence type="ECO:0000256" key="8">
    <source>
        <dbReference type="SAM" id="MobiDB-lite"/>
    </source>
</evidence>
<evidence type="ECO:0000256" key="5">
    <source>
        <dbReference type="ARBA" id="ARBA00023027"/>
    </source>
</evidence>
<feature type="region of interest" description="Disordered" evidence="8">
    <location>
        <begin position="457"/>
        <end position="476"/>
    </location>
</feature>
<proteinExistence type="inferred from homology"/>
<feature type="binding site" evidence="7">
    <location>
        <position position="144"/>
    </location>
    <ligand>
        <name>Zn(2+)</name>
        <dbReference type="ChEBI" id="CHEBI:29105"/>
    </ligand>
</feature>
<dbReference type="PROSITE" id="PS50305">
    <property type="entry name" value="SIRTUIN"/>
    <property type="match status" value="1"/>
</dbReference>
<evidence type="ECO:0000313" key="10">
    <source>
        <dbReference type="EMBL" id="KAK7116200.1"/>
    </source>
</evidence>
<dbReference type="InterPro" id="IPR050134">
    <property type="entry name" value="NAD-dep_sirtuin_deacylases"/>
</dbReference>
<gene>
    <name evidence="10" type="ORF">V1264_001924</name>
</gene>
<feature type="domain" description="Deacetylase sirtuin-type" evidence="9">
    <location>
        <begin position="27"/>
        <end position="270"/>
    </location>
</feature>
<dbReference type="Gene3D" id="2.20.28.200">
    <property type="match status" value="1"/>
</dbReference>
<feature type="binding site" evidence="7">
    <location>
        <position position="175"/>
    </location>
    <ligand>
        <name>Zn(2+)</name>
        <dbReference type="ChEBI" id="CHEBI:29105"/>
    </ligand>
</feature>
<dbReference type="GO" id="GO:0046872">
    <property type="term" value="F:metal ion binding"/>
    <property type="evidence" value="ECO:0007669"/>
    <property type="project" value="UniProtKB-KW"/>
</dbReference>
<keyword evidence="3 7" id="KW-0479">Metal-binding</keyword>
<dbReference type="AlphaFoldDB" id="A0AAN9C897"/>
<evidence type="ECO:0000256" key="4">
    <source>
        <dbReference type="ARBA" id="ARBA00022833"/>
    </source>
</evidence>
<evidence type="ECO:0000256" key="2">
    <source>
        <dbReference type="ARBA" id="ARBA00022679"/>
    </source>
</evidence>
<dbReference type="Gene3D" id="3.40.50.1220">
    <property type="entry name" value="TPP-binding domain"/>
    <property type="match status" value="1"/>
</dbReference>
<dbReference type="InterPro" id="IPR003000">
    <property type="entry name" value="Sirtuin"/>
</dbReference>
<dbReference type="InterPro" id="IPR026590">
    <property type="entry name" value="Ssirtuin_cat_dom"/>
</dbReference>
<dbReference type="GO" id="GO:0003714">
    <property type="term" value="F:transcription corepressor activity"/>
    <property type="evidence" value="ECO:0007669"/>
    <property type="project" value="TreeGrafter"/>
</dbReference>
<feature type="binding site" evidence="7">
    <location>
        <position position="166"/>
    </location>
    <ligand>
        <name>Zn(2+)</name>
        <dbReference type="ChEBI" id="CHEBI:29105"/>
    </ligand>
</feature>
<keyword evidence="4 7" id="KW-0862">Zinc</keyword>
<keyword evidence="11" id="KW-1185">Reference proteome</keyword>
<keyword evidence="5" id="KW-0520">NAD</keyword>
<keyword evidence="2" id="KW-0808">Transferase</keyword>
<dbReference type="EC" id="2.3.1.286" evidence="1"/>
<evidence type="ECO:0000256" key="3">
    <source>
        <dbReference type="ARBA" id="ARBA00022723"/>
    </source>
</evidence>
<name>A0AAN9C897_9CAEN</name>
<evidence type="ECO:0000256" key="6">
    <source>
        <dbReference type="ARBA" id="ARBA00038170"/>
    </source>
</evidence>
<dbReference type="InterPro" id="IPR029035">
    <property type="entry name" value="DHS-like_NAD/FAD-binding_dom"/>
</dbReference>